<feature type="transmembrane region" description="Helical" evidence="1">
    <location>
        <begin position="114"/>
        <end position="130"/>
    </location>
</feature>
<keyword evidence="1" id="KW-1133">Transmembrane helix</keyword>
<dbReference type="Pfam" id="PF04024">
    <property type="entry name" value="PspC"/>
    <property type="match status" value="1"/>
</dbReference>
<feature type="transmembrane region" description="Helical" evidence="1">
    <location>
        <begin position="216"/>
        <end position="238"/>
    </location>
</feature>
<dbReference type="EMBL" id="VKKG01000001">
    <property type="protein sequence ID" value="TRY19832.1"/>
    <property type="molecule type" value="Genomic_DNA"/>
</dbReference>
<evidence type="ECO:0000313" key="4">
    <source>
        <dbReference type="Proteomes" id="UP000317638"/>
    </source>
</evidence>
<reference evidence="3 4" key="1">
    <citation type="submission" date="2019-07" db="EMBL/GenBank/DDBJ databases">
        <authorList>
            <person name="Zhou L.-Y."/>
        </authorList>
    </citation>
    <scope>NUCLEOTIDE SEQUENCE [LARGE SCALE GENOMIC DNA]</scope>
    <source>
        <strain evidence="3 4">YIM 101269</strain>
    </source>
</reference>
<feature type="domain" description="Phage shock protein PspC N-terminal" evidence="2">
    <location>
        <begin position="22"/>
        <end position="72"/>
    </location>
</feature>
<keyword evidence="4" id="KW-1185">Reference proteome</keyword>
<proteinExistence type="predicted"/>
<accession>A0A553K5B5</accession>
<protein>
    <submittedName>
        <fullName evidence="3">PspC domain-containing protein</fullName>
    </submittedName>
</protein>
<dbReference type="RefSeq" id="WP_143936919.1">
    <property type="nucleotide sequence ID" value="NZ_VKKG01000001.1"/>
</dbReference>
<evidence type="ECO:0000256" key="1">
    <source>
        <dbReference type="SAM" id="Phobius"/>
    </source>
</evidence>
<gene>
    <name evidence="3" type="ORF">FOJ82_02830</name>
</gene>
<feature type="transmembrane region" description="Helical" evidence="1">
    <location>
        <begin position="271"/>
        <end position="290"/>
    </location>
</feature>
<dbReference type="InterPro" id="IPR007168">
    <property type="entry name" value="Phageshock_PspC_N"/>
</dbReference>
<evidence type="ECO:0000259" key="2">
    <source>
        <dbReference type="Pfam" id="PF04024"/>
    </source>
</evidence>
<keyword evidence="1" id="KW-0812">Transmembrane</keyword>
<name>A0A553K5B5_9ACTN</name>
<sequence>MNSLVDLGTLDHRLVGLQRPNGTTFTSGLCRAVAARVGIDVLLVRLAVVALVFAAGLGLVLYAWATLLTPREGRVAPIRRLVPAFERWPRNTQVVVIGASSLVVVLALASQGNFSLFPAIVVVAVFLLMRRRAIRAGSAHPGTGQHPAAAWHDAAAPTAPPPTTATTIEEWRSRLAAHASIRTGPADPLPVVDLYGPDPDPAPGPNPAPAHPQAPVSWWGAVLVVLLSGGAASAAFAFGLSPTWLWACVLGTGVAGATMLFWALLVRSRRLPVVVLVLALGVGATSSWMVTERSEPAERVAVETGTQDLTYEFIANTGVVDLSDLDLDDASTITVEANLSSVRVVLPAEPIRFTQDAEMSQVDVVHPSSRTADEERPRSSATLVINAVMSTVEVEYLS</sequence>
<keyword evidence="1" id="KW-0472">Membrane</keyword>
<dbReference type="AlphaFoldDB" id="A0A553K5B5"/>
<evidence type="ECO:0000313" key="3">
    <source>
        <dbReference type="EMBL" id="TRY19832.1"/>
    </source>
</evidence>
<comment type="caution">
    <text evidence="3">The sequence shown here is derived from an EMBL/GenBank/DDBJ whole genome shotgun (WGS) entry which is preliminary data.</text>
</comment>
<feature type="transmembrane region" description="Helical" evidence="1">
    <location>
        <begin position="42"/>
        <end position="67"/>
    </location>
</feature>
<feature type="transmembrane region" description="Helical" evidence="1">
    <location>
        <begin position="244"/>
        <end position="264"/>
    </location>
</feature>
<dbReference type="Proteomes" id="UP000317638">
    <property type="component" value="Unassembled WGS sequence"/>
</dbReference>
<dbReference type="OrthoDB" id="3734542at2"/>
<organism evidence="3 4">
    <name type="scientific">Tessaracoccus rhinocerotis</name>
    <dbReference type="NCBI Taxonomy" id="1689449"/>
    <lineage>
        <taxon>Bacteria</taxon>
        <taxon>Bacillati</taxon>
        <taxon>Actinomycetota</taxon>
        <taxon>Actinomycetes</taxon>
        <taxon>Propionibacteriales</taxon>
        <taxon>Propionibacteriaceae</taxon>
        <taxon>Tessaracoccus</taxon>
    </lineage>
</organism>